<evidence type="ECO:0000313" key="2">
    <source>
        <dbReference type="EMBL" id="KAK0704140.1"/>
    </source>
</evidence>
<keyword evidence="3" id="KW-1185">Reference proteome</keyword>
<comment type="caution">
    <text evidence="2">The sequence shown here is derived from an EMBL/GenBank/DDBJ whole genome shotgun (WGS) entry which is preliminary data.</text>
</comment>
<feature type="region of interest" description="Disordered" evidence="1">
    <location>
        <begin position="56"/>
        <end position="84"/>
    </location>
</feature>
<gene>
    <name evidence="2" type="ORF">B0T21DRAFT_299358</name>
</gene>
<organism evidence="2 3">
    <name type="scientific">Apiosordaria backusii</name>
    <dbReference type="NCBI Taxonomy" id="314023"/>
    <lineage>
        <taxon>Eukaryota</taxon>
        <taxon>Fungi</taxon>
        <taxon>Dikarya</taxon>
        <taxon>Ascomycota</taxon>
        <taxon>Pezizomycotina</taxon>
        <taxon>Sordariomycetes</taxon>
        <taxon>Sordariomycetidae</taxon>
        <taxon>Sordariales</taxon>
        <taxon>Lasiosphaeriaceae</taxon>
        <taxon>Apiosordaria</taxon>
    </lineage>
</organism>
<dbReference type="Proteomes" id="UP001172159">
    <property type="component" value="Unassembled WGS sequence"/>
</dbReference>
<name>A0AA39ZV71_9PEZI</name>
<reference evidence="2" key="1">
    <citation type="submission" date="2023-06" db="EMBL/GenBank/DDBJ databases">
        <title>Genome-scale phylogeny and comparative genomics of the fungal order Sordariales.</title>
        <authorList>
            <consortium name="Lawrence Berkeley National Laboratory"/>
            <person name="Hensen N."/>
            <person name="Bonometti L."/>
            <person name="Westerberg I."/>
            <person name="Brannstrom I.O."/>
            <person name="Guillou S."/>
            <person name="Cros-Aarteil S."/>
            <person name="Calhoun S."/>
            <person name="Haridas S."/>
            <person name="Kuo A."/>
            <person name="Mondo S."/>
            <person name="Pangilinan J."/>
            <person name="Riley R."/>
            <person name="Labutti K."/>
            <person name="Andreopoulos B."/>
            <person name="Lipzen A."/>
            <person name="Chen C."/>
            <person name="Yanf M."/>
            <person name="Daum C."/>
            <person name="Ng V."/>
            <person name="Clum A."/>
            <person name="Steindorff A."/>
            <person name="Ohm R."/>
            <person name="Martin F."/>
            <person name="Silar P."/>
            <person name="Natvig D."/>
            <person name="Lalanne C."/>
            <person name="Gautier V."/>
            <person name="Ament-Velasquez S.L."/>
            <person name="Kruys A."/>
            <person name="Hutchinson M.I."/>
            <person name="Powell A.J."/>
            <person name="Barry K."/>
            <person name="Miller A.N."/>
            <person name="Grigoriev I.V."/>
            <person name="Debuchy R."/>
            <person name="Gladieux P."/>
            <person name="Thoren M.H."/>
            <person name="Johannesson H."/>
        </authorList>
    </citation>
    <scope>NUCLEOTIDE SEQUENCE</scope>
    <source>
        <strain evidence="2">CBS 540.89</strain>
    </source>
</reference>
<accession>A0AA39ZV71</accession>
<protein>
    <submittedName>
        <fullName evidence="2">Uncharacterized protein</fullName>
    </submittedName>
</protein>
<sequence>MCIQWNYFYIAEGCGRRSSARFDNCPSFGRGCSGAGGNHGDIPVEDICADCKNRALDPNPNPNPDPYQASKDKAKRNKPKGRKY</sequence>
<proteinExistence type="predicted"/>
<dbReference type="EMBL" id="JAUKTV010000022">
    <property type="protein sequence ID" value="KAK0704140.1"/>
    <property type="molecule type" value="Genomic_DNA"/>
</dbReference>
<dbReference type="AlphaFoldDB" id="A0AA39ZV71"/>
<evidence type="ECO:0000256" key="1">
    <source>
        <dbReference type="SAM" id="MobiDB-lite"/>
    </source>
</evidence>
<evidence type="ECO:0000313" key="3">
    <source>
        <dbReference type="Proteomes" id="UP001172159"/>
    </source>
</evidence>
<feature type="compositionally biased region" description="Basic residues" evidence="1">
    <location>
        <begin position="73"/>
        <end position="84"/>
    </location>
</feature>